<keyword evidence="2" id="KW-0830">Ubiquinone</keyword>
<feature type="domain" description="Methyltransferase type 11" evidence="1">
    <location>
        <begin position="55"/>
        <end position="148"/>
    </location>
</feature>
<sequence length="214" mass="24855">MKKTETEKIKNRYNRIASIYDSCEALMEERKMGDWRQNLWQQVADRTGDKKVNLLEAGVGTGKNIPYYPEGTKAYAIDFSKQMLAEARKKAKQSATEVKLFEMDIQNLDFEDNFFDVIITTCVFCSVPDPIKGLKELKRVCKPNGEILMLEHMRSNKEPIGYLMDSINWISLLMWGANINRKTMKNIKEVGFKVVKEEDLWFDIVKELILTPKN</sequence>
<dbReference type="GO" id="GO:0032259">
    <property type="term" value="P:methylation"/>
    <property type="evidence" value="ECO:0007669"/>
    <property type="project" value="UniProtKB-KW"/>
</dbReference>
<dbReference type="Pfam" id="PF08241">
    <property type="entry name" value="Methyltransf_11"/>
    <property type="match status" value="1"/>
</dbReference>
<proteinExistence type="predicted"/>
<reference evidence="3" key="1">
    <citation type="submission" date="2012-02" db="EMBL/GenBank/DDBJ databases">
        <title>The complete genome of Halobacteroides halobius DSM 5150.</title>
        <authorList>
            <person name="Lucas S."/>
            <person name="Copeland A."/>
            <person name="Lapidus A."/>
            <person name="Glavina del Rio T."/>
            <person name="Dalin E."/>
            <person name="Tice H."/>
            <person name="Bruce D."/>
            <person name="Goodwin L."/>
            <person name="Pitluck S."/>
            <person name="Peters L."/>
            <person name="Mikhailova N."/>
            <person name="Gu W."/>
            <person name="Kyrpides N."/>
            <person name="Mavromatis K."/>
            <person name="Ivanova N."/>
            <person name="Brettin T."/>
            <person name="Detter J.C."/>
            <person name="Han C."/>
            <person name="Larimer F."/>
            <person name="Land M."/>
            <person name="Hauser L."/>
            <person name="Markowitz V."/>
            <person name="Cheng J.-F."/>
            <person name="Hugenholtz P."/>
            <person name="Woyke T."/>
            <person name="Wu D."/>
            <person name="Tindall B."/>
            <person name="Pomrenke H."/>
            <person name="Brambilla E."/>
            <person name="Klenk H.-P."/>
            <person name="Eisen J.A."/>
        </authorList>
    </citation>
    <scope>NUCLEOTIDE SEQUENCE [LARGE SCALE GENOMIC DNA]</scope>
    <source>
        <strain evidence="3">ATCC 35273 / DSM 5150 / MD-1</strain>
    </source>
</reference>
<evidence type="ECO:0000313" key="3">
    <source>
        <dbReference type="Proteomes" id="UP000010880"/>
    </source>
</evidence>
<dbReference type="InterPro" id="IPR013216">
    <property type="entry name" value="Methyltransf_11"/>
</dbReference>
<dbReference type="STRING" id="748449.Halha_1023"/>
<dbReference type="CDD" id="cd02440">
    <property type="entry name" value="AdoMet_MTases"/>
    <property type="match status" value="1"/>
</dbReference>
<name>L0K9F0_HALHC</name>
<dbReference type="PATRIC" id="fig|748449.3.peg.977"/>
<dbReference type="AlphaFoldDB" id="L0K9F0"/>
<accession>L0K9F0</accession>
<keyword evidence="2" id="KW-0489">Methyltransferase</keyword>
<keyword evidence="2" id="KW-0808">Transferase</keyword>
<dbReference type="Proteomes" id="UP000010880">
    <property type="component" value="Chromosome"/>
</dbReference>
<evidence type="ECO:0000259" key="1">
    <source>
        <dbReference type="Pfam" id="PF08241"/>
    </source>
</evidence>
<dbReference type="KEGG" id="hhl:Halha_1023"/>
<dbReference type="RefSeq" id="WP_015326709.1">
    <property type="nucleotide sequence ID" value="NC_019978.1"/>
</dbReference>
<dbReference type="OrthoDB" id="9772751at2"/>
<dbReference type="PANTHER" id="PTHR45036">
    <property type="entry name" value="METHYLTRANSFERASE LIKE 7B"/>
    <property type="match status" value="1"/>
</dbReference>
<dbReference type="Gene3D" id="3.40.50.150">
    <property type="entry name" value="Vaccinia Virus protein VP39"/>
    <property type="match status" value="1"/>
</dbReference>
<dbReference type="SUPFAM" id="SSF53335">
    <property type="entry name" value="S-adenosyl-L-methionine-dependent methyltransferases"/>
    <property type="match status" value="1"/>
</dbReference>
<evidence type="ECO:0000313" key="2">
    <source>
        <dbReference type="EMBL" id="AGB40984.1"/>
    </source>
</evidence>
<gene>
    <name evidence="2" type="ordered locus">Halha_1023</name>
</gene>
<keyword evidence="3" id="KW-1185">Reference proteome</keyword>
<dbReference type="GO" id="GO:0008757">
    <property type="term" value="F:S-adenosylmethionine-dependent methyltransferase activity"/>
    <property type="evidence" value="ECO:0007669"/>
    <property type="project" value="InterPro"/>
</dbReference>
<dbReference type="eggNOG" id="COG2226">
    <property type="taxonomic scope" value="Bacteria"/>
</dbReference>
<dbReference type="EMBL" id="CP003359">
    <property type="protein sequence ID" value="AGB40984.1"/>
    <property type="molecule type" value="Genomic_DNA"/>
</dbReference>
<dbReference type="HOGENOM" id="CLU_037990_7_3_9"/>
<dbReference type="PANTHER" id="PTHR45036:SF1">
    <property type="entry name" value="METHYLTRANSFERASE LIKE 7A"/>
    <property type="match status" value="1"/>
</dbReference>
<protein>
    <submittedName>
        <fullName evidence="2">Methylase involved in ubiquinone/menaquinone biosynthesis</fullName>
    </submittedName>
</protein>
<organism evidence="2 3">
    <name type="scientific">Halobacteroides halobius (strain ATCC 35273 / DSM 5150 / MD-1)</name>
    <dbReference type="NCBI Taxonomy" id="748449"/>
    <lineage>
        <taxon>Bacteria</taxon>
        <taxon>Bacillati</taxon>
        <taxon>Bacillota</taxon>
        <taxon>Clostridia</taxon>
        <taxon>Halanaerobiales</taxon>
        <taxon>Halobacteroidaceae</taxon>
        <taxon>Halobacteroides</taxon>
    </lineage>
</organism>
<dbReference type="InterPro" id="IPR052356">
    <property type="entry name" value="Thiol_S-MT"/>
</dbReference>
<dbReference type="InterPro" id="IPR029063">
    <property type="entry name" value="SAM-dependent_MTases_sf"/>
</dbReference>